<sequence>MSYGQHDVLKGLDLTVEKGQLFVLLGPNGAGKTTTIEIMEGYAKPTGGSASVLGSDPLTAGDAWRDQVGIVMQSWADHASWRLDTLLGDIASYYSDPYPTAELLELVGLGEHRRRRLNQLSGGQRRRMDVALGLVGHPRVLFLDEPTAGFDPQARADFHRVISGLKSEGVTIVLTTHDLQEAERLADRIGILLGGVIHTDSTPAELAQSIGQRTQVSWTAKDGARRTEATDDPDTLVHELMTSNGGPLTGLRIDRPSLEEIYMDIVEAAR</sequence>
<dbReference type="AlphaFoldDB" id="A0A940MFJ4"/>
<name>A0A940MFJ4_9ACTN</name>
<dbReference type="CDD" id="cd03230">
    <property type="entry name" value="ABC_DR_subfamily_A"/>
    <property type="match status" value="1"/>
</dbReference>
<keyword evidence="2" id="KW-0813">Transport</keyword>
<dbReference type="InterPro" id="IPR050763">
    <property type="entry name" value="ABC_transporter_ATP-binding"/>
</dbReference>
<dbReference type="SMART" id="SM00382">
    <property type="entry name" value="AAA"/>
    <property type="match status" value="1"/>
</dbReference>
<dbReference type="InterPro" id="IPR003593">
    <property type="entry name" value="AAA+_ATPase"/>
</dbReference>
<dbReference type="GO" id="GO:0005524">
    <property type="term" value="F:ATP binding"/>
    <property type="evidence" value="ECO:0007669"/>
    <property type="project" value="UniProtKB-KW"/>
</dbReference>
<organism evidence="7 8">
    <name type="scientific">Streptomyces montanisoli</name>
    <dbReference type="NCBI Taxonomy" id="2798581"/>
    <lineage>
        <taxon>Bacteria</taxon>
        <taxon>Bacillati</taxon>
        <taxon>Actinomycetota</taxon>
        <taxon>Actinomycetes</taxon>
        <taxon>Kitasatosporales</taxon>
        <taxon>Streptomycetaceae</taxon>
        <taxon>Streptomyces</taxon>
    </lineage>
</organism>
<keyword evidence="3" id="KW-0547">Nucleotide-binding</keyword>
<evidence type="ECO:0000256" key="4">
    <source>
        <dbReference type="ARBA" id="ARBA00022840"/>
    </source>
</evidence>
<evidence type="ECO:0000259" key="6">
    <source>
        <dbReference type="PROSITE" id="PS50893"/>
    </source>
</evidence>
<proteinExistence type="predicted"/>
<accession>A0A940MFJ4</accession>
<dbReference type="PROSITE" id="PS00211">
    <property type="entry name" value="ABC_TRANSPORTER_1"/>
    <property type="match status" value="1"/>
</dbReference>
<dbReference type="SUPFAM" id="SSF52540">
    <property type="entry name" value="P-loop containing nucleoside triphosphate hydrolases"/>
    <property type="match status" value="1"/>
</dbReference>
<keyword evidence="8" id="KW-1185">Reference proteome</keyword>
<dbReference type="Gene3D" id="3.40.50.300">
    <property type="entry name" value="P-loop containing nucleotide triphosphate hydrolases"/>
    <property type="match status" value="1"/>
</dbReference>
<evidence type="ECO:0000256" key="3">
    <source>
        <dbReference type="ARBA" id="ARBA00022741"/>
    </source>
</evidence>
<comment type="caution">
    <text evidence="7">The sequence shown here is derived from an EMBL/GenBank/DDBJ whole genome shotgun (WGS) entry which is preliminary data.</text>
</comment>
<dbReference type="PROSITE" id="PS50893">
    <property type="entry name" value="ABC_TRANSPORTER_2"/>
    <property type="match status" value="1"/>
</dbReference>
<evidence type="ECO:0000313" key="7">
    <source>
        <dbReference type="EMBL" id="MBP0458697.1"/>
    </source>
</evidence>
<dbReference type="GO" id="GO:0005886">
    <property type="term" value="C:plasma membrane"/>
    <property type="evidence" value="ECO:0007669"/>
    <property type="project" value="UniProtKB-SubCell"/>
</dbReference>
<reference evidence="7" key="1">
    <citation type="submission" date="2021-03" db="EMBL/GenBank/DDBJ databases">
        <title>Whole genome sequence of Streptomyces bomunensis MMS17-BM035.</title>
        <authorList>
            <person name="Lee J.H."/>
        </authorList>
    </citation>
    <scope>NUCLEOTIDE SEQUENCE</scope>
    <source>
        <strain evidence="7">MMS17-BM035</strain>
    </source>
</reference>
<dbReference type="GO" id="GO:0046677">
    <property type="term" value="P:response to antibiotic"/>
    <property type="evidence" value="ECO:0007669"/>
    <property type="project" value="UniProtKB-KW"/>
</dbReference>
<dbReference type="PANTHER" id="PTHR42711">
    <property type="entry name" value="ABC TRANSPORTER ATP-BINDING PROTEIN"/>
    <property type="match status" value="1"/>
</dbReference>
<dbReference type="GO" id="GO:0016887">
    <property type="term" value="F:ATP hydrolysis activity"/>
    <property type="evidence" value="ECO:0007669"/>
    <property type="project" value="InterPro"/>
</dbReference>
<dbReference type="EMBL" id="JAGIQL010000049">
    <property type="protein sequence ID" value="MBP0458697.1"/>
    <property type="molecule type" value="Genomic_DNA"/>
</dbReference>
<comment type="subcellular location">
    <subcellularLocation>
        <location evidence="1">Cell membrane</location>
        <topology evidence="1">Peripheral membrane protein</topology>
    </subcellularLocation>
</comment>
<dbReference type="InterPro" id="IPR003439">
    <property type="entry name" value="ABC_transporter-like_ATP-bd"/>
</dbReference>
<keyword evidence="5" id="KW-0046">Antibiotic resistance</keyword>
<dbReference type="Pfam" id="PF00005">
    <property type="entry name" value="ABC_tran"/>
    <property type="match status" value="1"/>
</dbReference>
<dbReference type="PANTHER" id="PTHR42711:SF16">
    <property type="entry name" value="ABC TRANSPORTER ATP-BINDING PROTEIN"/>
    <property type="match status" value="1"/>
</dbReference>
<evidence type="ECO:0000313" key="8">
    <source>
        <dbReference type="Proteomes" id="UP000670475"/>
    </source>
</evidence>
<keyword evidence="4 7" id="KW-0067">ATP-binding</keyword>
<evidence type="ECO:0000256" key="2">
    <source>
        <dbReference type="ARBA" id="ARBA00022448"/>
    </source>
</evidence>
<evidence type="ECO:0000256" key="5">
    <source>
        <dbReference type="ARBA" id="ARBA00023251"/>
    </source>
</evidence>
<evidence type="ECO:0000256" key="1">
    <source>
        <dbReference type="ARBA" id="ARBA00004202"/>
    </source>
</evidence>
<dbReference type="InterPro" id="IPR017871">
    <property type="entry name" value="ABC_transporter-like_CS"/>
</dbReference>
<gene>
    <name evidence="7" type="ORF">JFN87_14460</name>
</gene>
<dbReference type="InterPro" id="IPR027417">
    <property type="entry name" value="P-loop_NTPase"/>
</dbReference>
<dbReference type="Proteomes" id="UP000670475">
    <property type="component" value="Unassembled WGS sequence"/>
</dbReference>
<feature type="domain" description="ABC transporter" evidence="6">
    <location>
        <begin position="1"/>
        <end position="219"/>
    </location>
</feature>
<protein>
    <submittedName>
        <fullName evidence="7">ABC transporter ATP-binding protein</fullName>
    </submittedName>
</protein>